<evidence type="ECO:0000313" key="3">
    <source>
        <dbReference type="Proteomes" id="UP001152795"/>
    </source>
</evidence>
<feature type="non-terminal residue" evidence="2">
    <location>
        <position position="349"/>
    </location>
</feature>
<evidence type="ECO:0000256" key="1">
    <source>
        <dbReference type="SAM" id="MobiDB-lite"/>
    </source>
</evidence>
<comment type="caution">
    <text evidence="2">The sequence shown here is derived from an EMBL/GenBank/DDBJ whole genome shotgun (WGS) entry which is preliminary data.</text>
</comment>
<dbReference type="Proteomes" id="UP001152795">
    <property type="component" value="Unassembled WGS sequence"/>
</dbReference>
<accession>A0A6S7LMZ8</accession>
<sequence>MDDLANTQIKFGGLVSQEQSTTYEQWYRIHQNILSDLNTRISKLMDDRSSAISKRSHRSKTSGKSTSTKTSNSSLRRKSEMLAKKARLETKLKFHDAEIKKMAELKRQEDELKHFRIAKELAATNAEIEAVAKVESNYSIELNLENISKLPDDDNSGERVKQYLESQHTINNKGLSTLPVDIDICGSIVSKTLATGINSKDQVTPGNDLNPLSPLIPTTHPSFILPTPPLAVSQGEMSKESLPVSTIRRDTSPYVSADSLIRLADLLAQRQDYDSLPRPQPDVFSGDLLQYPIWIKAFETLIERKTNQPSERLYYLGKSTSGEAKEAVSGLLPLDTETAYAKAKKILAN</sequence>
<protein>
    <submittedName>
        <fullName evidence="2">Uncharacterized protein</fullName>
    </submittedName>
</protein>
<name>A0A6S7LMZ8_PARCT</name>
<organism evidence="2 3">
    <name type="scientific">Paramuricea clavata</name>
    <name type="common">Red gorgonian</name>
    <name type="synonym">Violescent sea-whip</name>
    <dbReference type="NCBI Taxonomy" id="317549"/>
    <lineage>
        <taxon>Eukaryota</taxon>
        <taxon>Metazoa</taxon>
        <taxon>Cnidaria</taxon>
        <taxon>Anthozoa</taxon>
        <taxon>Octocorallia</taxon>
        <taxon>Malacalcyonacea</taxon>
        <taxon>Plexauridae</taxon>
        <taxon>Paramuricea</taxon>
    </lineage>
</organism>
<reference evidence="2" key="1">
    <citation type="submission" date="2020-04" db="EMBL/GenBank/DDBJ databases">
        <authorList>
            <person name="Alioto T."/>
            <person name="Alioto T."/>
            <person name="Gomez Garrido J."/>
        </authorList>
    </citation>
    <scope>NUCLEOTIDE SEQUENCE</scope>
    <source>
        <strain evidence="2">A484AB</strain>
    </source>
</reference>
<dbReference type="EMBL" id="CACRXK020020799">
    <property type="protein sequence ID" value="CAB4035179.1"/>
    <property type="molecule type" value="Genomic_DNA"/>
</dbReference>
<dbReference type="AlphaFoldDB" id="A0A6S7LMZ8"/>
<feature type="compositionally biased region" description="Low complexity" evidence="1">
    <location>
        <begin position="62"/>
        <end position="74"/>
    </location>
</feature>
<dbReference type="PANTHER" id="PTHR47331">
    <property type="entry name" value="PHD-TYPE DOMAIN-CONTAINING PROTEIN"/>
    <property type="match status" value="1"/>
</dbReference>
<gene>
    <name evidence="2" type="ORF">PACLA_8A044073</name>
</gene>
<dbReference type="OrthoDB" id="5984724at2759"/>
<keyword evidence="3" id="KW-1185">Reference proteome</keyword>
<evidence type="ECO:0000313" key="2">
    <source>
        <dbReference type="EMBL" id="CAB4035179.1"/>
    </source>
</evidence>
<dbReference type="PANTHER" id="PTHR47331:SF5">
    <property type="entry name" value="RIBONUCLEASE H"/>
    <property type="match status" value="1"/>
</dbReference>
<proteinExistence type="predicted"/>
<feature type="region of interest" description="Disordered" evidence="1">
    <location>
        <begin position="47"/>
        <end position="81"/>
    </location>
</feature>